<accession>A0ABV7YD37</accession>
<dbReference type="RefSeq" id="WP_205114008.1">
    <property type="nucleotide sequence ID" value="NZ_JAFBCM010000001.1"/>
</dbReference>
<protein>
    <submittedName>
        <fullName evidence="1">Serine/threonine-protein kinase</fullName>
    </submittedName>
</protein>
<proteinExistence type="predicted"/>
<gene>
    <name evidence="1" type="ORF">ACFOUW_11855</name>
</gene>
<keyword evidence="1" id="KW-0418">Kinase</keyword>
<reference evidence="2" key="1">
    <citation type="journal article" date="2019" name="Int. J. Syst. Evol. Microbiol.">
        <title>The Global Catalogue of Microorganisms (GCM) 10K type strain sequencing project: providing services to taxonomists for standard genome sequencing and annotation.</title>
        <authorList>
            <consortium name="The Broad Institute Genomics Platform"/>
            <consortium name="The Broad Institute Genome Sequencing Center for Infectious Disease"/>
            <person name="Wu L."/>
            <person name="Ma J."/>
        </authorList>
    </citation>
    <scope>NUCLEOTIDE SEQUENCE [LARGE SCALE GENOMIC DNA]</scope>
    <source>
        <strain evidence="2">CGMCC 4.7241</strain>
    </source>
</reference>
<sequence>MSRALSYLDDNALRRLLPARSAREGWGTTHRIEVEGVPVFVKIVPVTDLERDRAFSTRNHYRLPTYYQYGVGSAGFGAWREILTHVTTTNWVLADAIETFPLMYHFRIVPRPRLSDPFGSMGVDEYVRRWNSSKNIARYMEERAHGTHAALIFQEQLPHTMWDWLSKHPEDTERLVRQLCDTVTFLREQGIRHFDAHFNNAMTDGERVYLCDFGLALDARFDLSARERAFLDEHAHYDLGEVVYSVGWPPWGWYASLSKSKQAAVARRLGVDEVSPRVLIVGVEDLVGLMPQPLVEAVVRYRDVIVFMDDFFDTMSANNRKNTPFDDVKLGELLRAAGVNA</sequence>
<organism evidence="1 2">
    <name type="scientific">Tenggerimyces flavus</name>
    <dbReference type="NCBI Taxonomy" id="1708749"/>
    <lineage>
        <taxon>Bacteria</taxon>
        <taxon>Bacillati</taxon>
        <taxon>Actinomycetota</taxon>
        <taxon>Actinomycetes</taxon>
        <taxon>Propionibacteriales</taxon>
        <taxon>Nocardioidaceae</taxon>
        <taxon>Tenggerimyces</taxon>
    </lineage>
</organism>
<dbReference type="Proteomes" id="UP001595699">
    <property type="component" value="Unassembled WGS sequence"/>
</dbReference>
<dbReference type="Gene3D" id="1.10.510.10">
    <property type="entry name" value="Transferase(Phosphotransferase) domain 1"/>
    <property type="match status" value="1"/>
</dbReference>
<dbReference type="EMBL" id="JBHRZH010000009">
    <property type="protein sequence ID" value="MFC3761535.1"/>
    <property type="molecule type" value="Genomic_DNA"/>
</dbReference>
<evidence type="ECO:0000313" key="1">
    <source>
        <dbReference type="EMBL" id="MFC3761535.1"/>
    </source>
</evidence>
<keyword evidence="1" id="KW-0808">Transferase</keyword>
<dbReference type="SUPFAM" id="SSF56112">
    <property type="entry name" value="Protein kinase-like (PK-like)"/>
    <property type="match status" value="1"/>
</dbReference>
<keyword evidence="2" id="KW-1185">Reference proteome</keyword>
<comment type="caution">
    <text evidence="1">The sequence shown here is derived from an EMBL/GenBank/DDBJ whole genome shotgun (WGS) entry which is preliminary data.</text>
</comment>
<dbReference type="InterPro" id="IPR011009">
    <property type="entry name" value="Kinase-like_dom_sf"/>
</dbReference>
<dbReference type="GO" id="GO:0016301">
    <property type="term" value="F:kinase activity"/>
    <property type="evidence" value="ECO:0007669"/>
    <property type="project" value="UniProtKB-KW"/>
</dbReference>
<evidence type="ECO:0000313" key="2">
    <source>
        <dbReference type="Proteomes" id="UP001595699"/>
    </source>
</evidence>
<name>A0ABV7YD37_9ACTN</name>